<dbReference type="Proteomes" id="UP000887565">
    <property type="component" value="Unplaced"/>
</dbReference>
<dbReference type="WBParaSite" id="nRc.2.0.1.t32492-RA">
    <property type="protein sequence ID" value="nRc.2.0.1.t32492-RA"/>
    <property type="gene ID" value="nRc.2.0.1.g32492"/>
</dbReference>
<organism evidence="1 2">
    <name type="scientific">Romanomermis culicivorax</name>
    <name type="common">Nematode worm</name>
    <dbReference type="NCBI Taxonomy" id="13658"/>
    <lineage>
        <taxon>Eukaryota</taxon>
        <taxon>Metazoa</taxon>
        <taxon>Ecdysozoa</taxon>
        <taxon>Nematoda</taxon>
        <taxon>Enoplea</taxon>
        <taxon>Dorylaimia</taxon>
        <taxon>Mermithida</taxon>
        <taxon>Mermithoidea</taxon>
        <taxon>Mermithidae</taxon>
        <taxon>Romanomermis</taxon>
    </lineage>
</organism>
<evidence type="ECO:0000313" key="2">
    <source>
        <dbReference type="WBParaSite" id="nRc.2.0.1.t32492-RA"/>
    </source>
</evidence>
<evidence type="ECO:0000313" key="1">
    <source>
        <dbReference type="Proteomes" id="UP000887565"/>
    </source>
</evidence>
<reference evidence="2" key="1">
    <citation type="submission" date="2022-11" db="UniProtKB">
        <authorList>
            <consortium name="WormBaseParasite"/>
        </authorList>
    </citation>
    <scope>IDENTIFICATION</scope>
</reference>
<sequence>LWNCLRDRVFVFQSLLANRDGVSGECIPLATASIFFTSDIVQMEVFTLLYLDLKDVGCVKVV</sequence>
<accession>A0A915K120</accession>
<proteinExistence type="predicted"/>
<protein>
    <submittedName>
        <fullName evidence="2">LINE-like reverse transcriptase</fullName>
    </submittedName>
</protein>
<keyword evidence="1" id="KW-1185">Reference proteome</keyword>
<name>A0A915K120_ROMCU</name>
<dbReference type="AlphaFoldDB" id="A0A915K120"/>